<accession>A0A5C8PPZ3</accession>
<dbReference type="PANTHER" id="PTHR30290">
    <property type="entry name" value="PERIPLASMIC BINDING COMPONENT OF ABC TRANSPORTER"/>
    <property type="match status" value="1"/>
</dbReference>
<dbReference type="Gene3D" id="3.10.105.10">
    <property type="entry name" value="Dipeptide-binding Protein, Domain 3"/>
    <property type="match status" value="1"/>
</dbReference>
<dbReference type="Pfam" id="PF00496">
    <property type="entry name" value="SBP_bac_5"/>
    <property type="match status" value="1"/>
</dbReference>
<keyword evidence="3" id="KW-0732">Signal</keyword>
<name>A0A5C8PPZ3_9HYPH</name>
<proteinExistence type="inferred from homology"/>
<keyword evidence="6" id="KW-1185">Reference proteome</keyword>
<comment type="similarity">
    <text evidence="2">Belongs to the bacterial solute-binding protein 5 family.</text>
</comment>
<evidence type="ECO:0000256" key="1">
    <source>
        <dbReference type="ARBA" id="ARBA00004418"/>
    </source>
</evidence>
<dbReference type="Gene3D" id="3.40.190.10">
    <property type="entry name" value="Periplasmic binding protein-like II"/>
    <property type="match status" value="1"/>
</dbReference>
<dbReference type="PANTHER" id="PTHR30290:SF38">
    <property type="entry name" value="D,D-DIPEPTIDE-BINDING PERIPLASMIC PROTEIN DDPA-RELATED"/>
    <property type="match status" value="1"/>
</dbReference>
<reference evidence="5 6" key="1">
    <citation type="submission" date="2019-06" db="EMBL/GenBank/DDBJ databases">
        <title>New taxonomy in bacterial strain CC-CFT640, isolated from vineyard.</title>
        <authorList>
            <person name="Lin S.-Y."/>
            <person name="Tsai C.-F."/>
            <person name="Young C.-C."/>
        </authorList>
    </citation>
    <scope>NUCLEOTIDE SEQUENCE [LARGE SCALE GENOMIC DNA]</scope>
    <source>
        <strain evidence="5 6">CC-CFT640</strain>
    </source>
</reference>
<dbReference type="GO" id="GO:0030288">
    <property type="term" value="C:outer membrane-bounded periplasmic space"/>
    <property type="evidence" value="ECO:0007669"/>
    <property type="project" value="UniProtKB-ARBA"/>
</dbReference>
<dbReference type="SUPFAM" id="SSF53850">
    <property type="entry name" value="Periplasmic binding protein-like II"/>
    <property type="match status" value="1"/>
</dbReference>
<dbReference type="InterPro" id="IPR039424">
    <property type="entry name" value="SBP_5"/>
</dbReference>
<comment type="caution">
    <text evidence="5">The sequence shown here is derived from an EMBL/GenBank/DDBJ whole genome shotgun (WGS) entry which is preliminary data.</text>
</comment>
<comment type="subcellular location">
    <subcellularLocation>
        <location evidence="1">Periplasm</location>
    </subcellularLocation>
</comment>
<dbReference type="GO" id="GO:0015833">
    <property type="term" value="P:peptide transport"/>
    <property type="evidence" value="ECO:0007669"/>
    <property type="project" value="TreeGrafter"/>
</dbReference>
<dbReference type="AlphaFoldDB" id="A0A5C8PPZ3"/>
<evidence type="ECO:0000313" key="6">
    <source>
        <dbReference type="Proteomes" id="UP000321638"/>
    </source>
</evidence>
<dbReference type="RefSeq" id="WP_147846804.1">
    <property type="nucleotide sequence ID" value="NZ_VDUZ01000009.1"/>
</dbReference>
<organism evidence="5 6">
    <name type="scientific">Vineibacter terrae</name>
    <dbReference type="NCBI Taxonomy" id="2586908"/>
    <lineage>
        <taxon>Bacteria</taxon>
        <taxon>Pseudomonadati</taxon>
        <taxon>Pseudomonadota</taxon>
        <taxon>Alphaproteobacteria</taxon>
        <taxon>Hyphomicrobiales</taxon>
        <taxon>Vineibacter</taxon>
    </lineage>
</organism>
<gene>
    <name evidence="5" type="ORF">FHP25_10055</name>
</gene>
<dbReference type="GO" id="GO:1904680">
    <property type="term" value="F:peptide transmembrane transporter activity"/>
    <property type="evidence" value="ECO:0007669"/>
    <property type="project" value="TreeGrafter"/>
</dbReference>
<protein>
    <recommendedName>
        <fullName evidence="4">Solute-binding protein family 5 domain-containing protein</fullName>
    </recommendedName>
</protein>
<evidence type="ECO:0000256" key="3">
    <source>
        <dbReference type="ARBA" id="ARBA00022729"/>
    </source>
</evidence>
<dbReference type="OrthoDB" id="7318145at2"/>
<feature type="domain" description="Solute-binding protein family 5" evidence="4">
    <location>
        <begin position="83"/>
        <end position="431"/>
    </location>
</feature>
<dbReference type="InterPro" id="IPR000914">
    <property type="entry name" value="SBP_5_dom"/>
</dbReference>
<evidence type="ECO:0000259" key="4">
    <source>
        <dbReference type="Pfam" id="PF00496"/>
    </source>
</evidence>
<evidence type="ECO:0000313" key="5">
    <source>
        <dbReference type="EMBL" id="TXL77104.1"/>
    </source>
</evidence>
<dbReference type="Gene3D" id="3.90.76.10">
    <property type="entry name" value="Dipeptide-binding Protein, Domain 1"/>
    <property type="match status" value="1"/>
</dbReference>
<dbReference type="PIRSF" id="PIRSF002741">
    <property type="entry name" value="MppA"/>
    <property type="match status" value="1"/>
</dbReference>
<dbReference type="Proteomes" id="UP000321638">
    <property type="component" value="Unassembled WGS sequence"/>
</dbReference>
<dbReference type="GO" id="GO:0043190">
    <property type="term" value="C:ATP-binding cassette (ABC) transporter complex"/>
    <property type="evidence" value="ECO:0007669"/>
    <property type="project" value="InterPro"/>
</dbReference>
<dbReference type="EMBL" id="VDUZ01000009">
    <property type="protein sequence ID" value="TXL77104.1"/>
    <property type="molecule type" value="Genomic_DNA"/>
</dbReference>
<sequence length="517" mass="56946">MVRLGRASARSRSVLSGVITALLLGSAALSAGAVEPKRGGTLTVGLAQDPPIVDPIRTGSFTERQFATPVYEALFDIDAKGQAVPFLAESYTVSEDARTYRVKLRAGIKFHDGTPLDADAVLANFDRTRNPANGCRCLSFVQEIEAVTAVDKLTVEFKLKTPNAAFPTILADAPGVMVSPTAFKADPTGIGTKPVGTGPFKFVEWIRGSRYVLTRNPGYWRPGRPYIDQLVFRGIQNTETLEAAFLSGQTDIIIQPSHRFVSQMKKNAKYVVLQPGGFGYDGVYMNQTEPPFDDLRIRQAVAHAMDRELLRKTLQFGIPQLADSPYGPGMTVHQKVPNYPKYDLAKAKSLVAAYGKPVTFTLQFNNSPSALRLAQSLQEMWGLAGMKVELQPVDQNRIVQNMSSKQFVASLYRFTGRADPHINTYPFFHSKFADVTPSSNYGHYKNPKVDELLELGVATVDPAKRKAIYGELAQVLAQDLPYAYLFYVADNIVITRKVKGLPAVPDGLVRFADMWLE</sequence>
<evidence type="ECO:0000256" key="2">
    <source>
        <dbReference type="ARBA" id="ARBA00005695"/>
    </source>
</evidence>
<dbReference type="InterPro" id="IPR030678">
    <property type="entry name" value="Peptide/Ni-bd"/>
</dbReference>